<feature type="domain" description="G" evidence="1">
    <location>
        <begin position="41"/>
        <end position="142"/>
    </location>
</feature>
<dbReference type="Proteomes" id="UP001162881">
    <property type="component" value="Unassembled WGS sequence"/>
</dbReference>
<sequence>MTGVEQAENGSFDEIELNGVTDKVRRDIFERIKRLAGYRPTVAVLGKTGAGKSSLGNALFGREVFEVSSVRAGTRQPKSLTAAILGVDMDLVDFPGVGESRDRDEEYRALYREWIGRIDVALWVVKMDDRVLAPDIDYFEQVIKPAGFPIERIVFVVSQVDKADPLREWDLRQHKPGGKQAINIDDKVAQLRETFGVAPAQVVPVSAEERYNLESLAERIIYACPDEAALNVARALDSDMKTDVIRETVLGKAWSFIKEFYSNNSDEIHAAIAAIIAKLLKNGRR</sequence>
<comment type="caution">
    <text evidence="2">The sequence shown here is derived from an EMBL/GenBank/DDBJ whole genome shotgun (WGS) entry which is preliminary data.</text>
</comment>
<organism evidence="2 3">
    <name type="scientific">Novosphingobium organovorum</name>
    <dbReference type="NCBI Taxonomy" id="2930092"/>
    <lineage>
        <taxon>Bacteria</taxon>
        <taxon>Pseudomonadati</taxon>
        <taxon>Pseudomonadota</taxon>
        <taxon>Alphaproteobacteria</taxon>
        <taxon>Sphingomonadales</taxon>
        <taxon>Sphingomonadaceae</taxon>
        <taxon>Novosphingobium</taxon>
    </lineage>
</organism>
<dbReference type="InterPro" id="IPR006073">
    <property type="entry name" value="GTP-bd"/>
</dbReference>
<dbReference type="PANTHER" id="PTHR42714">
    <property type="entry name" value="TRNA MODIFICATION GTPASE GTPBP3"/>
    <property type="match status" value="1"/>
</dbReference>
<dbReference type="RefSeq" id="WP_244021367.1">
    <property type="nucleotide sequence ID" value="NZ_JALHLF010000049.1"/>
</dbReference>
<gene>
    <name evidence="2" type="ORF">MTR62_12515</name>
</gene>
<evidence type="ECO:0000313" key="2">
    <source>
        <dbReference type="EMBL" id="MCJ2183507.1"/>
    </source>
</evidence>
<dbReference type="PANTHER" id="PTHR42714:SF2">
    <property type="entry name" value="TRNA MODIFICATION GTPASE GTPBP3, MITOCHONDRIAL"/>
    <property type="match status" value="1"/>
</dbReference>
<dbReference type="SUPFAM" id="SSF52540">
    <property type="entry name" value="P-loop containing nucleoside triphosphate hydrolases"/>
    <property type="match status" value="1"/>
</dbReference>
<proteinExistence type="predicted"/>
<keyword evidence="3" id="KW-1185">Reference proteome</keyword>
<protein>
    <submittedName>
        <fullName evidence="2">50S ribosome-binding GTPase</fullName>
    </submittedName>
</protein>
<evidence type="ECO:0000259" key="1">
    <source>
        <dbReference type="Pfam" id="PF01926"/>
    </source>
</evidence>
<dbReference type="Pfam" id="PF01926">
    <property type="entry name" value="MMR_HSR1"/>
    <property type="match status" value="1"/>
</dbReference>
<reference evidence="2" key="1">
    <citation type="submission" date="2022-03" db="EMBL/GenBank/DDBJ databases">
        <title>Identification of a novel bacterium isolated from mangrove sediments.</title>
        <authorList>
            <person name="Pan X."/>
        </authorList>
    </citation>
    <scope>NUCLEOTIDE SEQUENCE</scope>
    <source>
        <strain evidence="2">B1949</strain>
    </source>
</reference>
<evidence type="ECO:0000313" key="3">
    <source>
        <dbReference type="Proteomes" id="UP001162881"/>
    </source>
</evidence>
<dbReference type="InterPro" id="IPR027417">
    <property type="entry name" value="P-loop_NTPase"/>
</dbReference>
<name>A0ABT0BEN6_9SPHN</name>
<accession>A0ABT0BEN6</accession>
<dbReference type="Gene3D" id="3.40.50.300">
    <property type="entry name" value="P-loop containing nucleotide triphosphate hydrolases"/>
    <property type="match status" value="1"/>
</dbReference>
<dbReference type="EMBL" id="JALHLF010000049">
    <property type="protein sequence ID" value="MCJ2183507.1"/>
    <property type="molecule type" value="Genomic_DNA"/>
</dbReference>